<proteinExistence type="predicted"/>
<dbReference type="RefSeq" id="WP_124877597.1">
    <property type="nucleotide sequence ID" value="NZ_RQJO01000010.1"/>
</dbReference>
<evidence type="ECO:0000313" key="2">
    <source>
        <dbReference type="EMBL" id="RRB01135.1"/>
    </source>
</evidence>
<organism evidence="2 3">
    <name type="scientific">Larkinella rosea</name>
    <dbReference type="NCBI Taxonomy" id="2025312"/>
    <lineage>
        <taxon>Bacteria</taxon>
        <taxon>Pseudomonadati</taxon>
        <taxon>Bacteroidota</taxon>
        <taxon>Cytophagia</taxon>
        <taxon>Cytophagales</taxon>
        <taxon>Spirosomataceae</taxon>
        <taxon>Larkinella</taxon>
    </lineage>
</organism>
<dbReference type="SUPFAM" id="SSF53335">
    <property type="entry name" value="S-adenosyl-L-methionine-dependent methyltransferases"/>
    <property type="match status" value="1"/>
</dbReference>
<accession>A0A3P1BJE8</accession>
<keyword evidence="3" id="KW-1185">Reference proteome</keyword>
<dbReference type="InterPro" id="IPR029063">
    <property type="entry name" value="SAM-dependent_MTases_sf"/>
</dbReference>
<dbReference type="AlphaFoldDB" id="A0A3P1BJE8"/>
<evidence type="ECO:0000313" key="3">
    <source>
        <dbReference type="Proteomes" id="UP000271925"/>
    </source>
</evidence>
<keyword evidence="2" id="KW-0489">Methyltransferase</keyword>
<dbReference type="Pfam" id="PF08241">
    <property type="entry name" value="Methyltransf_11"/>
    <property type="match status" value="1"/>
</dbReference>
<comment type="caution">
    <text evidence="2">The sequence shown here is derived from an EMBL/GenBank/DDBJ whole genome shotgun (WGS) entry which is preliminary data.</text>
</comment>
<dbReference type="OrthoDB" id="9770553at2"/>
<dbReference type="EMBL" id="RQJO01000010">
    <property type="protein sequence ID" value="RRB01135.1"/>
    <property type="molecule type" value="Genomic_DNA"/>
</dbReference>
<gene>
    <name evidence="2" type="ORF">EHT25_23460</name>
</gene>
<feature type="domain" description="Methyltransferase type 11" evidence="1">
    <location>
        <begin position="49"/>
        <end position="146"/>
    </location>
</feature>
<dbReference type="Proteomes" id="UP000271925">
    <property type="component" value="Unassembled WGS sequence"/>
</dbReference>
<evidence type="ECO:0000259" key="1">
    <source>
        <dbReference type="Pfam" id="PF08241"/>
    </source>
</evidence>
<dbReference type="PANTHER" id="PTHR43591">
    <property type="entry name" value="METHYLTRANSFERASE"/>
    <property type="match status" value="1"/>
</dbReference>
<dbReference type="Gene3D" id="3.40.50.150">
    <property type="entry name" value="Vaccinia Virus protein VP39"/>
    <property type="match status" value="1"/>
</dbReference>
<sequence>MDFEAVAAQLRKPDGEFGKQVGAKMNESNWYINQYLIENLNLKSHDHLLEIGMGNGFFVKDVFAKEPSVTYVGCDFSETMVEEASQLNQSFIENGQAQFIVASTTRLPFANETFDTVFTINTLYFWEKPSEDLAEIRRVLKPGGELQIAIRPKPLMKKLPFTQYGFTLYEKEDVVDLLSASGFRLIGVVEKDEPVHQKVNGDSVQMVTVIVRAGKY</sequence>
<dbReference type="GO" id="GO:0008757">
    <property type="term" value="F:S-adenosylmethionine-dependent methyltransferase activity"/>
    <property type="evidence" value="ECO:0007669"/>
    <property type="project" value="InterPro"/>
</dbReference>
<reference evidence="2 3" key="1">
    <citation type="submission" date="2018-11" db="EMBL/GenBank/DDBJ databases">
        <authorList>
            <person name="Zhou Z."/>
            <person name="Wang G."/>
        </authorList>
    </citation>
    <scope>NUCLEOTIDE SEQUENCE [LARGE SCALE GENOMIC DNA]</scope>
    <source>
        <strain evidence="2 3">KCTC52004</strain>
    </source>
</reference>
<name>A0A3P1BJE8_9BACT</name>
<keyword evidence="2" id="KW-0808">Transferase</keyword>
<dbReference type="CDD" id="cd02440">
    <property type="entry name" value="AdoMet_MTases"/>
    <property type="match status" value="1"/>
</dbReference>
<protein>
    <submittedName>
        <fullName evidence="2">Class I SAM-dependent methyltransferase</fullName>
    </submittedName>
</protein>
<dbReference type="GO" id="GO:0032259">
    <property type="term" value="P:methylation"/>
    <property type="evidence" value="ECO:0007669"/>
    <property type="project" value="UniProtKB-KW"/>
</dbReference>
<dbReference type="InterPro" id="IPR013216">
    <property type="entry name" value="Methyltransf_11"/>
</dbReference>